<dbReference type="RefSeq" id="WP_076700328.1">
    <property type="nucleotide sequence ID" value="NZ_CP015093.1"/>
</dbReference>
<keyword evidence="1" id="KW-1133">Transmembrane helix</keyword>
<name>A0A1P8UUN3_9RHOB</name>
<dbReference type="KEGG" id="paby:Ga0080574_TMP2766"/>
<dbReference type="STRING" id="1250539.Ga0080574_TMP2766"/>
<accession>A0A1P8UUN3</accession>
<sequence>MTDDQLHAAIGRDLSNATSWDIAQICRNTGMEAYPHDELRPPRTLPPLAVPNEAQSVGSRAWNDYHDRPERSPFAFAVIAILALCGVAVLWIAVTDWLPALIKAVGWEG</sequence>
<organism evidence="2 3">
    <name type="scientific">Salipiger abyssi</name>
    <dbReference type="NCBI Taxonomy" id="1250539"/>
    <lineage>
        <taxon>Bacteria</taxon>
        <taxon>Pseudomonadati</taxon>
        <taxon>Pseudomonadota</taxon>
        <taxon>Alphaproteobacteria</taxon>
        <taxon>Rhodobacterales</taxon>
        <taxon>Roseobacteraceae</taxon>
        <taxon>Salipiger</taxon>
    </lineage>
</organism>
<dbReference type="Proteomes" id="UP000187059">
    <property type="component" value="Chromosome"/>
</dbReference>
<gene>
    <name evidence="2" type="ORF">Ga0080574_TMP2766</name>
</gene>
<keyword evidence="3" id="KW-1185">Reference proteome</keyword>
<protein>
    <submittedName>
        <fullName evidence="2">Uncharacterized protein</fullName>
    </submittedName>
</protein>
<feature type="transmembrane region" description="Helical" evidence="1">
    <location>
        <begin position="74"/>
        <end position="94"/>
    </location>
</feature>
<dbReference type="AlphaFoldDB" id="A0A1P8UUN3"/>
<reference evidence="2 3" key="1">
    <citation type="submission" date="2016-04" db="EMBL/GenBank/DDBJ databases">
        <title>Deep-sea bacteria in the southern Pacific.</title>
        <authorList>
            <person name="Tang K."/>
        </authorList>
    </citation>
    <scope>NUCLEOTIDE SEQUENCE [LARGE SCALE GENOMIC DNA]</scope>
    <source>
        <strain evidence="2 3">JLT2014</strain>
    </source>
</reference>
<proteinExistence type="predicted"/>
<evidence type="ECO:0000256" key="1">
    <source>
        <dbReference type="SAM" id="Phobius"/>
    </source>
</evidence>
<keyword evidence="1" id="KW-0812">Transmembrane</keyword>
<evidence type="ECO:0000313" key="3">
    <source>
        <dbReference type="Proteomes" id="UP000187059"/>
    </source>
</evidence>
<keyword evidence="1" id="KW-0472">Membrane</keyword>
<evidence type="ECO:0000313" key="2">
    <source>
        <dbReference type="EMBL" id="APZ53100.1"/>
    </source>
</evidence>
<dbReference type="EMBL" id="CP015093">
    <property type="protein sequence ID" value="APZ53100.1"/>
    <property type="molecule type" value="Genomic_DNA"/>
</dbReference>